<evidence type="ECO:0000313" key="1">
    <source>
        <dbReference type="EMBL" id="KAI5679269.1"/>
    </source>
</evidence>
<sequence>MLQKPVEEQSSLNDEILQKERDLDLLVRELDDKVRFGQKGTERPSSGGGRFAGLQERPPSQAGTYEEPTRGGEFRERPRSRGTGDAWSRPMDDRRAYQGGRGRGFLSSRDMDSYILLVNFAVREGAKKLSSIGTCKHFGGRNVFVQFFLNTIVTRTQPPLLPQK</sequence>
<organism evidence="1 2">
    <name type="scientific">Catharanthus roseus</name>
    <name type="common">Madagascar periwinkle</name>
    <name type="synonym">Vinca rosea</name>
    <dbReference type="NCBI Taxonomy" id="4058"/>
    <lineage>
        <taxon>Eukaryota</taxon>
        <taxon>Viridiplantae</taxon>
        <taxon>Streptophyta</taxon>
        <taxon>Embryophyta</taxon>
        <taxon>Tracheophyta</taxon>
        <taxon>Spermatophyta</taxon>
        <taxon>Magnoliopsida</taxon>
        <taxon>eudicotyledons</taxon>
        <taxon>Gunneridae</taxon>
        <taxon>Pentapetalae</taxon>
        <taxon>asterids</taxon>
        <taxon>lamiids</taxon>
        <taxon>Gentianales</taxon>
        <taxon>Apocynaceae</taxon>
        <taxon>Rauvolfioideae</taxon>
        <taxon>Vinceae</taxon>
        <taxon>Catharanthinae</taxon>
        <taxon>Catharanthus</taxon>
    </lineage>
</organism>
<reference evidence="2" key="1">
    <citation type="journal article" date="2023" name="Nat. Plants">
        <title>Single-cell RNA sequencing provides a high-resolution roadmap for understanding the multicellular compartmentation of specialized metabolism.</title>
        <authorList>
            <person name="Sun S."/>
            <person name="Shen X."/>
            <person name="Li Y."/>
            <person name="Li Y."/>
            <person name="Wang S."/>
            <person name="Li R."/>
            <person name="Zhang H."/>
            <person name="Shen G."/>
            <person name="Guo B."/>
            <person name="Wei J."/>
            <person name="Xu J."/>
            <person name="St-Pierre B."/>
            <person name="Chen S."/>
            <person name="Sun C."/>
        </authorList>
    </citation>
    <scope>NUCLEOTIDE SEQUENCE [LARGE SCALE GENOMIC DNA]</scope>
</reference>
<comment type="caution">
    <text evidence="1">The sequence shown here is derived from an EMBL/GenBank/DDBJ whole genome shotgun (WGS) entry which is preliminary data.</text>
</comment>
<dbReference type="EMBL" id="CM044702">
    <property type="protein sequence ID" value="KAI5679269.1"/>
    <property type="molecule type" value="Genomic_DNA"/>
</dbReference>
<name>A0ACC0C316_CATRO</name>
<proteinExistence type="predicted"/>
<dbReference type="Proteomes" id="UP001060085">
    <property type="component" value="Linkage Group LG02"/>
</dbReference>
<evidence type="ECO:0000313" key="2">
    <source>
        <dbReference type="Proteomes" id="UP001060085"/>
    </source>
</evidence>
<gene>
    <name evidence="1" type="ORF">M9H77_10219</name>
</gene>
<protein>
    <submittedName>
        <fullName evidence="1">Uncharacterized protein</fullName>
    </submittedName>
</protein>
<accession>A0ACC0C316</accession>
<keyword evidence="2" id="KW-1185">Reference proteome</keyword>